<dbReference type="AlphaFoldDB" id="A0A0R1W3P9"/>
<evidence type="ECO:0000313" key="2">
    <source>
        <dbReference type="EMBL" id="KRM09116.1"/>
    </source>
</evidence>
<name>A0A0R1W3P9_9LACO</name>
<keyword evidence="1" id="KW-0812">Transmembrane</keyword>
<keyword evidence="3" id="KW-1185">Reference proteome</keyword>
<sequence length="578" mass="65952">MLPFVVFTLIWYLNDSAIYRQQIKDSEISQLNQLDNNLDLNLTHLVSLTQQMSMDPELMLRNHKVDPLQYQQALQRYIGGNVLIKHLYLYYNQDPQDLYASDGTYDVDATLAKYSLLSPADLSNSATMLHTKSAKLYFMSSPHTSKNFESSLSFFVPLMSAAQGIPYGTVIIGLDSDRLQEMLNGLQNRQSQRVFLFNQNRDAYFSSDNTKLPVLTNPPDFTRAAETQFALNDGYLHARVKNHSYGYSLLAIQKNNYNLLSLRSSISQFAIVSVAIFIIGIISILITNRRQYAPIKQIEALVWNQPSKNRHGENELADLQHSIRLFLNESRELKQNAADHLPFVQEHLIREKIKGRFDLETINHIGQKAQLEFPFQHFVIALAQLKEVPADTNLDQTILQFKFLKNTNYSVHGTEQLTSPLLALVINFSHTNQLNVYLADIVNQLHQQTRIDFTLFVGGAYTDTQKLNYSFIEAVTTSESAHLNATNIVYYQTPIKNERHMEKQRHFYPDQELQLKNSLESGDSEVATTVLQKLYTAIFESSASNTVVNFKIYNLMLLIVKTGTQIGDPSFADLLNSL</sequence>
<dbReference type="STRING" id="1423735.FC15_GL001766"/>
<dbReference type="EMBL" id="AZFX01000059">
    <property type="protein sequence ID" value="KRM09116.1"/>
    <property type="molecule type" value="Genomic_DNA"/>
</dbReference>
<gene>
    <name evidence="2" type="ORF">FC15_GL001766</name>
</gene>
<dbReference type="Proteomes" id="UP000051315">
    <property type="component" value="Unassembled WGS sequence"/>
</dbReference>
<organism evidence="2 3">
    <name type="scientific">Lapidilactobacillus concavus DSM 17758</name>
    <dbReference type="NCBI Taxonomy" id="1423735"/>
    <lineage>
        <taxon>Bacteria</taxon>
        <taxon>Bacillati</taxon>
        <taxon>Bacillota</taxon>
        <taxon>Bacilli</taxon>
        <taxon>Lactobacillales</taxon>
        <taxon>Lactobacillaceae</taxon>
        <taxon>Lapidilactobacillus</taxon>
    </lineage>
</organism>
<keyword evidence="1" id="KW-1133">Transmembrane helix</keyword>
<proteinExistence type="predicted"/>
<comment type="caution">
    <text evidence="2">The sequence shown here is derived from an EMBL/GenBank/DDBJ whole genome shotgun (WGS) entry which is preliminary data.</text>
</comment>
<evidence type="ECO:0000256" key="1">
    <source>
        <dbReference type="SAM" id="Phobius"/>
    </source>
</evidence>
<feature type="transmembrane region" description="Helical" evidence="1">
    <location>
        <begin position="266"/>
        <end position="286"/>
    </location>
</feature>
<accession>A0A0R1W3P9</accession>
<keyword evidence="1" id="KW-0472">Membrane</keyword>
<evidence type="ECO:0000313" key="3">
    <source>
        <dbReference type="Proteomes" id="UP000051315"/>
    </source>
</evidence>
<dbReference type="PATRIC" id="fig|1423735.3.peg.1833"/>
<protein>
    <submittedName>
        <fullName evidence="2">Uncharacterized protein</fullName>
    </submittedName>
</protein>
<reference evidence="2 3" key="1">
    <citation type="journal article" date="2015" name="Genome Announc.">
        <title>Expanding the biotechnology potential of lactobacilli through comparative genomics of 213 strains and associated genera.</title>
        <authorList>
            <person name="Sun Z."/>
            <person name="Harris H.M."/>
            <person name="McCann A."/>
            <person name="Guo C."/>
            <person name="Argimon S."/>
            <person name="Zhang W."/>
            <person name="Yang X."/>
            <person name="Jeffery I.B."/>
            <person name="Cooney J.C."/>
            <person name="Kagawa T.F."/>
            <person name="Liu W."/>
            <person name="Song Y."/>
            <person name="Salvetti E."/>
            <person name="Wrobel A."/>
            <person name="Rasinkangas P."/>
            <person name="Parkhill J."/>
            <person name="Rea M.C."/>
            <person name="O'Sullivan O."/>
            <person name="Ritari J."/>
            <person name="Douillard F.P."/>
            <person name="Paul Ross R."/>
            <person name="Yang R."/>
            <person name="Briner A.E."/>
            <person name="Felis G.E."/>
            <person name="de Vos W.M."/>
            <person name="Barrangou R."/>
            <person name="Klaenhammer T.R."/>
            <person name="Caufield P.W."/>
            <person name="Cui Y."/>
            <person name="Zhang H."/>
            <person name="O'Toole P.W."/>
        </authorList>
    </citation>
    <scope>NUCLEOTIDE SEQUENCE [LARGE SCALE GENOMIC DNA]</scope>
    <source>
        <strain evidence="2 3">DSM 17758</strain>
    </source>
</reference>